<dbReference type="Proteomes" id="UP001595829">
    <property type="component" value="Unassembled WGS sequence"/>
</dbReference>
<reference evidence="2" key="1">
    <citation type="journal article" date="2019" name="Int. J. Syst. Evol. Microbiol.">
        <title>The Global Catalogue of Microorganisms (GCM) 10K type strain sequencing project: providing services to taxonomists for standard genome sequencing and annotation.</title>
        <authorList>
            <consortium name="The Broad Institute Genomics Platform"/>
            <consortium name="The Broad Institute Genome Sequencing Center for Infectious Disease"/>
            <person name="Wu L."/>
            <person name="Ma J."/>
        </authorList>
    </citation>
    <scope>NUCLEOTIDE SEQUENCE [LARGE SCALE GENOMIC DNA]</scope>
    <source>
        <strain evidence="2">CGMCC 4.1648</strain>
    </source>
</reference>
<gene>
    <name evidence="1" type="ORF">ACFPM3_06145</name>
</gene>
<evidence type="ECO:0008006" key="3">
    <source>
        <dbReference type="Google" id="ProtNLM"/>
    </source>
</evidence>
<evidence type="ECO:0000313" key="2">
    <source>
        <dbReference type="Proteomes" id="UP001595829"/>
    </source>
</evidence>
<dbReference type="RefSeq" id="WP_345693676.1">
    <property type="nucleotide sequence ID" value="NZ_BAABIT010000001.1"/>
</dbReference>
<dbReference type="EMBL" id="JBHSJD010000002">
    <property type="protein sequence ID" value="MFC5021731.1"/>
    <property type="molecule type" value="Genomic_DNA"/>
</dbReference>
<organism evidence="1 2">
    <name type="scientific">Streptomyces coeruleoprunus</name>
    <dbReference type="NCBI Taxonomy" id="285563"/>
    <lineage>
        <taxon>Bacteria</taxon>
        <taxon>Bacillati</taxon>
        <taxon>Actinomycetota</taxon>
        <taxon>Actinomycetes</taxon>
        <taxon>Kitasatosporales</taxon>
        <taxon>Streptomycetaceae</taxon>
        <taxon>Streptomyces</taxon>
    </lineage>
</organism>
<proteinExistence type="predicted"/>
<evidence type="ECO:0000313" key="1">
    <source>
        <dbReference type="EMBL" id="MFC5021731.1"/>
    </source>
</evidence>
<protein>
    <recommendedName>
        <fullName evidence="3">DUF1877 family protein</fullName>
    </recommendedName>
</protein>
<sequence length="146" mass="15798">MGNLYDYFSAPDDDAARSAFDDGPRAAGFPTYLTKGIDAYVQLGAAEGLLRAEPYSDVTAHPRFGHLLSDPEDEARWLTTLTDELRDALAAATPQRLGAVAVPWSQIEEFQGQAAPEALAEYLQGLASLARHAQASGHRLYCLMSL</sequence>
<name>A0ABV9X9E3_9ACTN</name>
<accession>A0ABV9X9E3</accession>
<comment type="caution">
    <text evidence="1">The sequence shown here is derived from an EMBL/GenBank/DDBJ whole genome shotgun (WGS) entry which is preliminary data.</text>
</comment>
<keyword evidence="2" id="KW-1185">Reference proteome</keyword>